<dbReference type="GO" id="GO:1901524">
    <property type="term" value="P:regulation of mitophagy"/>
    <property type="evidence" value="ECO:0007669"/>
    <property type="project" value="EnsemblFungi"/>
</dbReference>
<dbReference type="GO" id="GO:0005829">
    <property type="term" value="C:cytosol"/>
    <property type="evidence" value="ECO:0007669"/>
    <property type="project" value="EnsemblFungi"/>
</dbReference>
<protein>
    <recommendedName>
        <fullName evidence="2">LsmAD domain-containing protein</fullName>
    </recommendedName>
</protein>
<dbReference type="GO" id="GO:0005840">
    <property type="term" value="C:ribosome"/>
    <property type="evidence" value="ECO:0007669"/>
    <property type="project" value="EnsemblFungi"/>
</dbReference>
<dbReference type="InterPro" id="IPR045117">
    <property type="entry name" value="ATXN2-like"/>
</dbReference>
<organism evidence="3 4">
    <name type="scientific">Zygosaccharomyces rouxii</name>
    <dbReference type="NCBI Taxonomy" id="4956"/>
    <lineage>
        <taxon>Eukaryota</taxon>
        <taxon>Fungi</taxon>
        <taxon>Dikarya</taxon>
        <taxon>Ascomycota</taxon>
        <taxon>Saccharomycotina</taxon>
        <taxon>Saccharomycetes</taxon>
        <taxon>Saccharomycetales</taxon>
        <taxon>Saccharomycetaceae</taxon>
        <taxon>Zygosaccharomyces</taxon>
    </lineage>
</organism>
<dbReference type="SMART" id="SM01272">
    <property type="entry name" value="LsmAD"/>
    <property type="match status" value="1"/>
</dbReference>
<evidence type="ECO:0000259" key="2">
    <source>
        <dbReference type="SMART" id="SM01272"/>
    </source>
</evidence>
<evidence type="ECO:0000256" key="1">
    <source>
        <dbReference type="SAM" id="MobiDB-lite"/>
    </source>
</evidence>
<dbReference type="EMBL" id="BDGX01000008">
    <property type="protein sequence ID" value="GAV47458.1"/>
    <property type="molecule type" value="Genomic_DNA"/>
</dbReference>
<gene>
    <name evidence="3" type="ORF">ZYGR_0H03010</name>
</gene>
<feature type="region of interest" description="Disordered" evidence="1">
    <location>
        <begin position="718"/>
        <end position="748"/>
    </location>
</feature>
<dbReference type="GO" id="GO:0043007">
    <property type="term" value="P:maintenance of rDNA"/>
    <property type="evidence" value="ECO:0007669"/>
    <property type="project" value="EnsemblFungi"/>
</dbReference>
<feature type="region of interest" description="Disordered" evidence="1">
    <location>
        <begin position="1"/>
        <end position="44"/>
    </location>
</feature>
<feature type="compositionally biased region" description="Polar residues" evidence="1">
    <location>
        <begin position="480"/>
        <end position="490"/>
    </location>
</feature>
<reference evidence="3 4" key="1">
    <citation type="submission" date="2016-08" db="EMBL/GenBank/DDBJ databases">
        <title>Draft genome sequence of allopolyploid Zygosaccharomyces rouxii.</title>
        <authorList>
            <person name="Watanabe J."/>
            <person name="Uehara K."/>
            <person name="Mogi Y."/>
            <person name="Tsukioka Y."/>
        </authorList>
    </citation>
    <scope>NUCLEOTIDE SEQUENCE [LARGE SCALE GENOMIC DNA]</scope>
    <source>
        <strain evidence="3 4">NBRC 110957</strain>
    </source>
</reference>
<dbReference type="OrthoDB" id="2275718at2759"/>
<dbReference type="AlphaFoldDB" id="A0A1Q2ZVW2"/>
<evidence type="ECO:0000313" key="3">
    <source>
        <dbReference type="EMBL" id="GAV47458.1"/>
    </source>
</evidence>
<name>A0A1Q2ZVW2_ZYGRO</name>
<dbReference type="GO" id="GO:0044877">
    <property type="term" value="F:protein-containing complex binding"/>
    <property type="evidence" value="ECO:0007669"/>
    <property type="project" value="EnsemblFungi"/>
</dbReference>
<feature type="compositionally biased region" description="Gly residues" evidence="1">
    <location>
        <begin position="14"/>
        <end position="41"/>
    </location>
</feature>
<evidence type="ECO:0000313" key="4">
    <source>
        <dbReference type="Proteomes" id="UP000187013"/>
    </source>
</evidence>
<dbReference type="InterPro" id="IPR009604">
    <property type="entry name" value="LsmAD_domain"/>
</dbReference>
<dbReference type="InterPro" id="IPR025852">
    <property type="entry name" value="SM_dom_ATX"/>
</dbReference>
<feature type="compositionally biased region" description="Basic residues" evidence="1">
    <location>
        <begin position="728"/>
        <end position="748"/>
    </location>
</feature>
<feature type="domain" description="LsmAD" evidence="2">
    <location>
        <begin position="228"/>
        <end position="300"/>
    </location>
</feature>
<dbReference type="Pfam" id="PF14438">
    <property type="entry name" value="SM-ATX"/>
    <property type="match status" value="1"/>
</dbReference>
<dbReference type="GO" id="GO:0034063">
    <property type="term" value="P:stress granule assembly"/>
    <property type="evidence" value="ECO:0007669"/>
    <property type="project" value="EnsemblFungi"/>
</dbReference>
<dbReference type="Proteomes" id="UP000187013">
    <property type="component" value="Unassembled WGS sequence"/>
</dbReference>
<accession>A0A1Q2ZVW2</accession>
<dbReference type="PANTHER" id="PTHR12854:SF7">
    <property type="entry name" value="ATAXIN-2 HOMOLOG"/>
    <property type="match status" value="1"/>
</dbReference>
<dbReference type="GO" id="GO:0045727">
    <property type="term" value="P:positive regulation of translation"/>
    <property type="evidence" value="ECO:0007669"/>
    <property type="project" value="EnsemblFungi"/>
</dbReference>
<dbReference type="GO" id="GO:1904262">
    <property type="term" value="P:negative regulation of TORC1 signaling"/>
    <property type="evidence" value="ECO:0007669"/>
    <property type="project" value="EnsemblFungi"/>
</dbReference>
<dbReference type="Pfam" id="PF06741">
    <property type="entry name" value="LsmAD"/>
    <property type="match status" value="1"/>
</dbReference>
<proteinExistence type="predicted"/>
<feature type="compositionally biased region" description="Polar residues" evidence="1">
    <location>
        <begin position="311"/>
        <end position="353"/>
    </location>
</feature>
<dbReference type="GO" id="GO:0003729">
    <property type="term" value="F:mRNA binding"/>
    <property type="evidence" value="ECO:0007669"/>
    <property type="project" value="TreeGrafter"/>
</dbReference>
<feature type="region of interest" description="Disordered" evidence="1">
    <location>
        <begin position="149"/>
        <end position="188"/>
    </location>
</feature>
<feature type="compositionally biased region" description="Basic and acidic residues" evidence="1">
    <location>
        <begin position="395"/>
        <end position="421"/>
    </location>
</feature>
<dbReference type="GO" id="GO:0010494">
    <property type="term" value="C:cytoplasmic stress granule"/>
    <property type="evidence" value="ECO:0007669"/>
    <property type="project" value="EnsemblFungi"/>
</dbReference>
<feature type="region of interest" description="Disordered" evidence="1">
    <location>
        <begin position="310"/>
        <end position="521"/>
    </location>
</feature>
<dbReference type="GO" id="GO:0042149">
    <property type="term" value="P:cellular response to glucose starvation"/>
    <property type="evidence" value="ECO:0007669"/>
    <property type="project" value="EnsemblFungi"/>
</dbReference>
<dbReference type="PANTHER" id="PTHR12854">
    <property type="entry name" value="ATAXIN 2-RELATED"/>
    <property type="match status" value="1"/>
</dbReference>
<feature type="region of interest" description="Disordered" evidence="1">
    <location>
        <begin position="263"/>
        <end position="296"/>
    </location>
</feature>
<dbReference type="OMA" id="YFTAPTW"/>
<sequence>MKGNFNNRRRDHGGNNGNVSGGPGASAGGGRSGGSSGGGGPSTFYENSEISKGFNDRLDYLFANSIGSEAIATVTSGAKYSGLLVATNLETTNGIDIVLKYPKVVDTAFTDNVEKLTEQLGDTLLINGEDVAELELKNIDFTLDEKWENSKRQEGEERQRKEKEREFQEENGRKGFKTDTDITRSGKPEVRERELLKWTPDENDGNVNEALEDNAGEWDQFSVNEQKFGVKSTFDEHFYTTKINKDDPNFDKRFKEAERIAKEIESQGVSTNHHLNEERGVAADDSGMDEEDLYSGVDRRGNELLAALKSNAKQGLNQESNKNASSLKNQSQHVDPAIISSSTVKGDQQQQSHQQRKNTDGSTQTKQDPQAVHKSGTNATLGKENVSPAPSNKSPKREPLDGSNRKPHTTTKEAQIEDLKKFSQKFKVPYDVPEDMKDILKKSALKGAPSLPPKPQSSSNRPSVPPTPSSGKTDIRKTNRVNSQEQTPVDSPSGRMSSSSKKRYGNSFFGSKVLSPDNNRRGAFGKNFNMFLRSKEAHDEKQRQKSSESKVMEPFFIEKPYFTAPTWPGTVEQSYKTFFPDERTAVQRAQMNLQQRQMNSMNAAAAAAAANQQMGVVMGNMMRFPMGPGASPTPMMNGLAGNMGMYMPFQPQPMFYPSMPNMMSVMGGDDGGGSPSPQAVSPHMPPAYMSGAPGTPMTFGYPGAMPFQAAMVGGGGPRVGGTGNYRQNYHHHNSHGGHGHHRNNHENH</sequence>
<dbReference type="eggNOG" id="KOG2375">
    <property type="taxonomic scope" value="Eukaryota"/>
</dbReference>
<comment type="caution">
    <text evidence="3">The sequence shown here is derived from an EMBL/GenBank/DDBJ whole genome shotgun (WGS) entry which is preliminary data.</text>
</comment>